<gene>
    <name evidence="10" type="primary">Oga</name>
    <name evidence="10" type="ORF">Bhyg_12461</name>
</gene>
<reference evidence="10" key="1">
    <citation type="submission" date="2022-07" db="EMBL/GenBank/DDBJ databases">
        <authorList>
            <person name="Trinca V."/>
            <person name="Uliana J.V.C."/>
            <person name="Torres T.T."/>
            <person name="Ward R.J."/>
            <person name="Monesi N."/>
        </authorList>
    </citation>
    <scope>NUCLEOTIDE SEQUENCE</scope>
    <source>
        <strain evidence="10">HSMRA1968</strain>
        <tissue evidence="10">Whole embryos</tissue>
    </source>
</reference>
<dbReference type="OrthoDB" id="9975416at2759"/>
<dbReference type="Proteomes" id="UP001151699">
    <property type="component" value="Chromosome X"/>
</dbReference>
<dbReference type="PANTHER" id="PTHR13170">
    <property type="entry name" value="O-GLCNACASE"/>
    <property type="match status" value="1"/>
</dbReference>
<dbReference type="EMBL" id="WJQU01000003">
    <property type="protein sequence ID" value="KAJ6639714.1"/>
    <property type="molecule type" value="Genomic_DNA"/>
</dbReference>
<evidence type="ECO:0000256" key="1">
    <source>
        <dbReference type="ARBA" id="ARBA00022729"/>
    </source>
</evidence>
<dbReference type="GO" id="GO:0009100">
    <property type="term" value="P:glycoprotein metabolic process"/>
    <property type="evidence" value="ECO:0007669"/>
    <property type="project" value="TreeGrafter"/>
</dbReference>
<dbReference type="PROSITE" id="PS52009">
    <property type="entry name" value="GH84"/>
    <property type="match status" value="1"/>
</dbReference>
<organism evidence="10 11">
    <name type="scientific">Pseudolycoriella hygida</name>
    <dbReference type="NCBI Taxonomy" id="35572"/>
    <lineage>
        <taxon>Eukaryota</taxon>
        <taxon>Metazoa</taxon>
        <taxon>Ecdysozoa</taxon>
        <taxon>Arthropoda</taxon>
        <taxon>Hexapoda</taxon>
        <taxon>Insecta</taxon>
        <taxon>Pterygota</taxon>
        <taxon>Neoptera</taxon>
        <taxon>Endopterygota</taxon>
        <taxon>Diptera</taxon>
        <taxon>Nematocera</taxon>
        <taxon>Sciaroidea</taxon>
        <taxon>Sciaridae</taxon>
        <taxon>Pseudolycoriella</taxon>
    </lineage>
</organism>
<dbReference type="FunFam" id="1.20.58.240:FF:000002">
    <property type="entry name" value="Bifunctional protein NCOAT"/>
    <property type="match status" value="1"/>
</dbReference>
<comment type="catalytic activity">
    <reaction evidence="6">
        <text>3-O-(N-acetyl-beta-D-glucosaminyl)-L-threonyl-[protein] + H2O = L-threonyl-[protein] + N-acetyl-D-glucosamine</text>
        <dbReference type="Rhea" id="RHEA:48892"/>
        <dbReference type="Rhea" id="RHEA-COMP:11060"/>
        <dbReference type="Rhea" id="RHEA-COMP:12252"/>
        <dbReference type="ChEBI" id="CHEBI:15377"/>
        <dbReference type="ChEBI" id="CHEBI:30013"/>
        <dbReference type="ChEBI" id="CHEBI:90840"/>
        <dbReference type="ChEBI" id="CHEBI:506227"/>
        <dbReference type="EC" id="3.2.1.169"/>
    </reaction>
</comment>
<keyword evidence="11" id="KW-1185">Reference proteome</keyword>
<dbReference type="GO" id="GO:0016231">
    <property type="term" value="F:beta-N-acetylglucosaminidase activity"/>
    <property type="evidence" value="ECO:0007669"/>
    <property type="project" value="TreeGrafter"/>
</dbReference>
<proteinExistence type="predicted"/>
<evidence type="ECO:0000256" key="4">
    <source>
        <dbReference type="ARBA" id="ARBA00030512"/>
    </source>
</evidence>
<dbReference type="InterPro" id="IPR051822">
    <property type="entry name" value="Glycosyl_Hydrolase_84"/>
</dbReference>
<evidence type="ECO:0000313" key="10">
    <source>
        <dbReference type="EMBL" id="KAJ6639714.1"/>
    </source>
</evidence>
<evidence type="ECO:0000313" key="11">
    <source>
        <dbReference type="Proteomes" id="UP001151699"/>
    </source>
</evidence>
<dbReference type="EC" id="3.2.1.169" evidence="7"/>
<evidence type="ECO:0000256" key="2">
    <source>
        <dbReference type="ARBA" id="ARBA00022801"/>
    </source>
</evidence>
<keyword evidence="1" id="KW-0732">Signal</keyword>
<evidence type="ECO:0000256" key="8">
    <source>
        <dbReference type="ARBA" id="ARBA00076634"/>
    </source>
</evidence>
<dbReference type="InterPro" id="IPR017853">
    <property type="entry name" value="GH"/>
</dbReference>
<dbReference type="GO" id="GO:0102571">
    <property type="term" value="F:[protein]-3-O-(N-acetyl-D-glucosaminyl)-L-serine/L-threonine O-N-acetyl-alpha-D-glucosaminase activity"/>
    <property type="evidence" value="ECO:0007669"/>
    <property type="project" value="UniProtKB-EC"/>
</dbReference>
<protein>
    <recommendedName>
        <fullName evidence="7">protein O-GlcNAcase</fullName>
        <ecNumber evidence="7">3.2.1.169</ecNumber>
    </recommendedName>
    <alternativeName>
        <fullName evidence="4">Beta-N-acetylhexosaminidase</fullName>
    </alternativeName>
    <alternativeName>
        <fullName evidence="8">Beta-hexosaminidase</fullName>
    </alternativeName>
</protein>
<comment type="catalytic activity">
    <reaction evidence="5">
        <text>3-O-(N-acetyl-beta-D-glucosaminyl)-L-seryl-[protein] + H2O = N-acetyl-D-glucosamine + L-seryl-[protein]</text>
        <dbReference type="Rhea" id="RHEA:48876"/>
        <dbReference type="Rhea" id="RHEA-COMP:9863"/>
        <dbReference type="Rhea" id="RHEA-COMP:12251"/>
        <dbReference type="ChEBI" id="CHEBI:15377"/>
        <dbReference type="ChEBI" id="CHEBI:29999"/>
        <dbReference type="ChEBI" id="CHEBI:90838"/>
        <dbReference type="ChEBI" id="CHEBI:506227"/>
        <dbReference type="EC" id="3.2.1.169"/>
    </reaction>
</comment>
<evidence type="ECO:0000256" key="6">
    <source>
        <dbReference type="ARBA" id="ARBA00052136"/>
    </source>
</evidence>
<dbReference type="PANTHER" id="PTHR13170:SF16">
    <property type="entry name" value="PROTEIN O-GLCNACASE"/>
    <property type="match status" value="1"/>
</dbReference>
<sequence>MRLHRAYWRELYTVEEGDHLTGLINAAKEHNIVFYYALSPGLDMTYSNPKEVATLKRKLEQVSQFGCEAFALLFDDIETEMSKADKEVFQTFAHAQVSVTNEIFKHLNCTNFLFCPTQYCSTRAVPTVSNSEYLNTLGNKLMQEIDILWTGPKVISKFLTVESIQEITETLRRKPVIWDNLHANDYDQKRVFLGPYSGRSPELIPLLRGVLTNPNCEFHANSIAIHTLAHWSKCSSDTKIHNSISADIKLETESEDGAYAEEAPVCLSKNVYHPRTALKNAIVDWLPEFFQPKEAYGPISKPHPAVTMVMPVIPIIPSVNTCMSLTTSTTITTSTSAIKVLETNQLQALAEVCSVVTGTDPIQLPNVVMNSLVSTTKIVTNDTIPNPIVSTVSNITLPSIPVPVSSIGIPMAMKDDTDYNASPTDEKITEITDESNKIDPVESHDETEAMPVEEEPIVQVEISKIKPLNNGDLMSDDSYPIIEPMECNASPRHAQKCASEDVVMSENVSSSSSAGSMQEGSDVSLQSNTEMVEDSEVPFDKTITANDIALLCDLFYLPFEHGNRALQLLNEFNWLKSNAFVLSGYKRKSDLGLAKPEVQEWFQRSEKFYALGQMVIVLAKKLADCTNRELCYELFSYVWDVTGVITLLTGFVKWLALGHFPININSYTQGNYTWFSKGWRDTFSSGDQEPWVFRGGLIADLQRLIPVDSGNDLFLYKLPDIPTSSFHSIRPYDHLDEQRVYTICHASCRDGSDCTELFPEHLQSIPADRLLGPFLTLNPEFCLVMEDSKSELIGYACAALDAKLFYRNQEMCWLPAMCLKYPMSLLTSGENLTQAAIDSINHFHKFKYDCPLEVLNSHPSIMTCCVLKDHFTSDHSTAKRLVTVLLAALRSNGASGVHVCINLTDRFMHQFYSKLGFVEIHRDPNGKVYLGRNF</sequence>
<dbReference type="SUPFAM" id="SSF51445">
    <property type="entry name" value="(Trans)glycosidases"/>
    <property type="match status" value="1"/>
</dbReference>
<dbReference type="InterPro" id="IPR016181">
    <property type="entry name" value="Acyl_CoA_acyltransferase"/>
</dbReference>
<keyword evidence="3" id="KW-0326">Glycosidase</keyword>
<evidence type="ECO:0000256" key="7">
    <source>
        <dbReference type="ARBA" id="ARBA00066938"/>
    </source>
</evidence>
<dbReference type="FunFam" id="3.20.20.80:FF:000009">
    <property type="entry name" value="O-GlcNAcase BT_4395"/>
    <property type="match status" value="1"/>
</dbReference>
<dbReference type="Pfam" id="PF07555">
    <property type="entry name" value="NAGidase"/>
    <property type="match status" value="1"/>
</dbReference>
<evidence type="ECO:0000259" key="9">
    <source>
        <dbReference type="PROSITE" id="PS52009"/>
    </source>
</evidence>
<dbReference type="Gene3D" id="3.20.20.80">
    <property type="entry name" value="Glycosidases"/>
    <property type="match status" value="1"/>
</dbReference>
<dbReference type="InterPro" id="IPR011496">
    <property type="entry name" value="O-GlcNAcase_cat"/>
</dbReference>
<accession>A0A9Q0MYW8</accession>
<dbReference type="SUPFAM" id="SSF55729">
    <property type="entry name" value="Acyl-CoA N-acyltransferases (Nat)"/>
    <property type="match status" value="1"/>
</dbReference>
<dbReference type="AlphaFoldDB" id="A0A9Q0MYW8"/>
<comment type="caution">
    <text evidence="10">The sequence shown here is derived from an EMBL/GenBank/DDBJ whole genome shotgun (WGS) entry which is preliminary data.</text>
</comment>
<evidence type="ECO:0000256" key="3">
    <source>
        <dbReference type="ARBA" id="ARBA00023295"/>
    </source>
</evidence>
<feature type="domain" description="GH84" evidence="9">
    <location>
        <begin position="1"/>
        <end position="236"/>
    </location>
</feature>
<evidence type="ECO:0000256" key="5">
    <source>
        <dbReference type="ARBA" id="ARBA00050933"/>
    </source>
</evidence>
<dbReference type="Gene3D" id="1.20.58.240">
    <property type="entry name" value="STAT, domain 1"/>
    <property type="match status" value="1"/>
</dbReference>
<dbReference type="Gene3D" id="3.40.630.30">
    <property type="match status" value="1"/>
</dbReference>
<keyword evidence="2" id="KW-0378">Hydrolase</keyword>
<name>A0A9Q0MYW8_9DIPT</name>